<comment type="similarity">
    <text evidence="2 9">Belongs to the outer membrane factor (OMF) (TC 1.B.17) family.</text>
</comment>
<feature type="region of interest" description="Disordered" evidence="10">
    <location>
        <begin position="466"/>
        <end position="486"/>
    </location>
</feature>
<gene>
    <name evidence="11" type="ORF">DFR37_101473</name>
</gene>
<proteinExistence type="inferred from homology"/>
<dbReference type="InterPro" id="IPR003423">
    <property type="entry name" value="OMP_efflux"/>
</dbReference>
<dbReference type="GO" id="GO:0015562">
    <property type="term" value="F:efflux transmembrane transporter activity"/>
    <property type="evidence" value="ECO:0007669"/>
    <property type="project" value="InterPro"/>
</dbReference>
<accession>A0A366HK92</accession>
<evidence type="ECO:0000256" key="2">
    <source>
        <dbReference type="ARBA" id="ARBA00007613"/>
    </source>
</evidence>
<name>A0A366HK92_9BURK</name>
<dbReference type="SUPFAM" id="SSF56954">
    <property type="entry name" value="Outer membrane efflux proteins (OEP)"/>
    <property type="match status" value="1"/>
</dbReference>
<evidence type="ECO:0000256" key="8">
    <source>
        <dbReference type="ARBA" id="ARBA00023288"/>
    </source>
</evidence>
<keyword evidence="4 9" id="KW-0812">Transmembrane</keyword>
<dbReference type="NCBIfam" id="TIGR01845">
    <property type="entry name" value="outer_NodT"/>
    <property type="match status" value="1"/>
</dbReference>
<protein>
    <submittedName>
        <fullName evidence="11">NodT family efflux transporter outer membrane factor (OMF) lipoprotein</fullName>
    </submittedName>
</protein>
<feature type="chain" id="PRO_5016478006" evidence="9">
    <location>
        <begin position="18"/>
        <end position="486"/>
    </location>
</feature>
<dbReference type="Gene3D" id="2.20.200.10">
    <property type="entry name" value="Outer membrane efflux proteins (OEP)"/>
    <property type="match status" value="1"/>
</dbReference>
<keyword evidence="3 9" id="KW-1134">Transmembrane beta strand</keyword>
<keyword evidence="12" id="KW-1185">Reference proteome</keyword>
<keyword evidence="6 9" id="KW-0472">Membrane</keyword>
<evidence type="ECO:0000256" key="6">
    <source>
        <dbReference type="ARBA" id="ARBA00023136"/>
    </source>
</evidence>
<evidence type="ECO:0000256" key="7">
    <source>
        <dbReference type="ARBA" id="ARBA00023139"/>
    </source>
</evidence>
<organism evidence="11 12">
    <name type="scientific">Eoetvoesiella caeni</name>
    <dbReference type="NCBI Taxonomy" id="645616"/>
    <lineage>
        <taxon>Bacteria</taxon>
        <taxon>Pseudomonadati</taxon>
        <taxon>Pseudomonadota</taxon>
        <taxon>Betaproteobacteria</taxon>
        <taxon>Burkholderiales</taxon>
        <taxon>Alcaligenaceae</taxon>
        <taxon>Eoetvoesiella</taxon>
    </lineage>
</organism>
<sequence>MKSVLPLLLALSLAGCAAIDPGKASLTEIPGPQLGLKANAVAWPHTQWWTRYGDPQLDRLMERALANNPSLAAARARLDLANAAVAGAHAVQLPQLDLAYNQSRQRFSENYIYPPPYAGSMFTDSSLRLNAGFDLDLWGKNRTKYAAAVSRVEASQADLAVARNVLAANVVQSYFNLQNALTQAQVLGEIAAQQANVLSITRDRVKAGLDTQVEVNQADSAYSAVKVQLNQARTNAQLLRHQLAALTAQGPDQENGISQQHLAPAPQGVPAALPLNLLGRRPDIVAARRQVEAATSEVSSAKAAFYPNVNLSAFAGFLSLGLGNLLKDDSLVYGAGPAITLPIFHGGALNAQLSGKKAERDLAIANYNQTLLGAVREVADATASIRALQQQIADQHASYLAIASAYEIAVQRYKSGLGNFVQVLQAQSEMQKQALQDINLQARAYNLDAQLAVALGGGYNEARPNAATAAQAPAAAEQPSSTPGAK</sequence>
<keyword evidence="8 9" id="KW-0449">Lipoprotein</keyword>
<dbReference type="Proteomes" id="UP000253628">
    <property type="component" value="Unassembled WGS sequence"/>
</dbReference>
<dbReference type="RefSeq" id="WP_113931624.1">
    <property type="nucleotide sequence ID" value="NZ_JACCEU010000001.1"/>
</dbReference>
<comment type="caution">
    <text evidence="11">The sequence shown here is derived from an EMBL/GenBank/DDBJ whole genome shotgun (WGS) entry which is preliminary data.</text>
</comment>
<dbReference type="PANTHER" id="PTHR30203">
    <property type="entry name" value="OUTER MEMBRANE CATION EFFLUX PROTEIN"/>
    <property type="match status" value="1"/>
</dbReference>
<dbReference type="AlphaFoldDB" id="A0A366HK92"/>
<dbReference type="GO" id="GO:0005886">
    <property type="term" value="C:plasma membrane"/>
    <property type="evidence" value="ECO:0007669"/>
    <property type="project" value="UniProtKB-SubCell"/>
</dbReference>
<dbReference type="OrthoDB" id="9770517at2"/>
<evidence type="ECO:0000256" key="4">
    <source>
        <dbReference type="ARBA" id="ARBA00022692"/>
    </source>
</evidence>
<dbReference type="Gene3D" id="1.20.1600.10">
    <property type="entry name" value="Outer membrane efflux proteins (OEP)"/>
    <property type="match status" value="1"/>
</dbReference>
<dbReference type="EMBL" id="QNRQ01000001">
    <property type="protein sequence ID" value="RBP43343.1"/>
    <property type="molecule type" value="Genomic_DNA"/>
</dbReference>
<evidence type="ECO:0000256" key="5">
    <source>
        <dbReference type="ARBA" id="ARBA00022729"/>
    </source>
</evidence>
<keyword evidence="5 9" id="KW-0732">Signal</keyword>
<dbReference type="Pfam" id="PF02321">
    <property type="entry name" value="OEP"/>
    <property type="match status" value="2"/>
</dbReference>
<feature type="signal peptide" evidence="9">
    <location>
        <begin position="1"/>
        <end position="17"/>
    </location>
</feature>
<evidence type="ECO:0000313" key="11">
    <source>
        <dbReference type="EMBL" id="RBP43343.1"/>
    </source>
</evidence>
<evidence type="ECO:0000256" key="1">
    <source>
        <dbReference type="ARBA" id="ARBA00004370"/>
    </source>
</evidence>
<evidence type="ECO:0000313" key="12">
    <source>
        <dbReference type="Proteomes" id="UP000253628"/>
    </source>
</evidence>
<evidence type="ECO:0000256" key="9">
    <source>
        <dbReference type="RuleBase" id="RU362097"/>
    </source>
</evidence>
<keyword evidence="7 9" id="KW-0564">Palmitate</keyword>
<dbReference type="PROSITE" id="PS51257">
    <property type="entry name" value="PROKAR_LIPOPROTEIN"/>
    <property type="match status" value="1"/>
</dbReference>
<comment type="subcellular location">
    <subcellularLocation>
        <location evidence="9">Cell membrane</location>
        <topology evidence="9">Lipid-anchor</topology>
    </subcellularLocation>
    <subcellularLocation>
        <location evidence="1">Membrane</location>
    </subcellularLocation>
</comment>
<dbReference type="PANTHER" id="PTHR30203:SF20">
    <property type="entry name" value="MULTIDRUG RESISTANCE OUTER MEMBRANE PROTEIN MDTP-RELATED"/>
    <property type="match status" value="1"/>
</dbReference>
<dbReference type="InterPro" id="IPR010131">
    <property type="entry name" value="MdtP/NodT-like"/>
</dbReference>
<evidence type="ECO:0000256" key="10">
    <source>
        <dbReference type="SAM" id="MobiDB-lite"/>
    </source>
</evidence>
<evidence type="ECO:0000256" key="3">
    <source>
        <dbReference type="ARBA" id="ARBA00022452"/>
    </source>
</evidence>
<reference evidence="11 12" key="1">
    <citation type="submission" date="2018-06" db="EMBL/GenBank/DDBJ databases">
        <title>Genomic Encyclopedia of Type Strains, Phase IV (KMG-IV): sequencing the most valuable type-strain genomes for metagenomic binning, comparative biology and taxonomic classification.</title>
        <authorList>
            <person name="Goeker M."/>
        </authorList>
    </citation>
    <scope>NUCLEOTIDE SEQUENCE [LARGE SCALE GENOMIC DNA]</scope>
    <source>
        <strain evidence="11 12">DSM 25520</strain>
    </source>
</reference>